<reference evidence="1 2" key="1">
    <citation type="submission" date="2016-05" db="EMBL/GenBank/DDBJ databases">
        <title>First whole genome sequencing of Entamoeba histolytica HM1:IMSS-clone-6.</title>
        <authorList>
            <person name="Mukherjee Avik.K."/>
            <person name="Izumyama S."/>
            <person name="Nakada-Tsukui K."/>
            <person name="Nozaki T."/>
        </authorList>
    </citation>
    <scope>NUCLEOTIDE SEQUENCE [LARGE SCALE GENOMIC DNA]</scope>
    <source>
        <strain evidence="1 2">HM1:IMSS clone 6</strain>
    </source>
</reference>
<comment type="caution">
    <text evidence="1">The sequence shown here is derived from an EMBL/GenBank/DDBJ whole genome shotgun (WGS) entry which is preliminary data.</text>
</comment>
<protein>
    <recommendedName>
        <fullName evidence="3">Leucine-rich repeat containing protein</fullName>
    </recommendedName>
</protein>
<dbReference type="VEuPathDB" id="AmoebaDB:EHI_189920"/>
<accession>A0A5K1TUL7</accession>
<dbReference type="Proteomes" id="UP000078387">
    <property type="component" value="Unassembled WGS sequence"/>
</dbReference>
<sequence length="520" mass="61522">MKTQLEMVYLMNVLQYFEKFNDIITFLLCNKKCKEAIDSTRINPLIRYKCEDKSLLIPKGRYINTKNLLFKQIEIFPKLETIECDGKFIKEIREKYSELKQYYFKIHHCKYENLKYIPIKNIRKLDIILNKNEYLNFSHFNISWLKITFIEFSIHSIYQIIYSIPKNINTIIIITNKQINNIIKLFPYSKCTIQTEEGCFNNNEFNTNIKILENYNKNSLLYLPKETIIKSDNEYNESMLYCENITCTNVTGKYQFSNYLKELSIEKLSTNLNYLRKLDILDINIISKKIELPHIINSMFINSQQININNIININSIQINKFYLYNHLFVLSNLPTSINELHVIKSVLPLNINLLPQLTFLSLFECKTNELILPSSLKRFETESLILTNNNFNDLTTKLTKVMVYDDHFYHFQNPQLIESLEFGNMNEIDISQFICLKDLIIVSSSFKNIQIPKTLTRFEMEYCTIVSLLDISESNITDLYIGYSNLHTINFPTSIKNCYLRQNHPSLTYAPNIDNLYLK</sequence>
<dbReference type="AlphaFoldDB" id="A0A5K1TUL7"/>
<evidence type="ECO:0008006" key="3">
    <source>
        <dbReference type="Google" id="ProtNLM"/>
    </source>
</evidence>
<name>A0A5K1TUL7_ENTHI</name>
<dbReference type="VEuPathDB" id="AmoebaDB:EHI7A_027300"/>
<organism evidence="1 2">
    <name type="scientific">Entamoeba histolytica</name>
    <dbReference type="NCBI Taxonomy" id="5759"/>
    <lineage>
        <taxon>Eukaryota</taxon>
        <taxon>Amoebozoa</taxon>
        <taxon>Evosea</taxon>
        <taxon>Archamoebae</taxon>
        <taxon>Mastigamoebida</taxon>
        <taxon>Entamoebidae</taxon>
        <taxon>Entamoeba</taxon>
    </lineage>
</organism>
<dbReference type="EMBL" id="BDEQ01000001">
    <property type="protein sequence ID" value="GAT97301.1"/>
    <property type="molecule type" value="Genomic_DNA"/>
</dbReference>
<dbReference type="VEuPathDB" id="AmoebaDB:KM1_059560"/>
<dbReference type="VEuPathDB" id="AmoebaDB:EHI8A_207620"/>
<evidence type="ECO:0000313" key="2">
    <source>
        <dbReference type="Proteomes" id="UP000078387"/>
    </source>
</evidence>
<gene>
    <name evidence="1" type="ORF">CL6EHI_189920</name>
</gene>
<proteinExistence type="predicted"/>
<dbReference type="OMA" id="ELEYCTI"/>
<dbReference type="VEuPathDB" id="AmoebaDB:EHI5A_049860"/>
<evidence type="ECO:0000313" key="1">
    <source>
        <dbReference type="EMBL" id="GAT97301.1"/>
    </source>
</evidence>